<proteinExistence type="predicted"/>
<gene>
    <name evidence="2" type="ORF">Tci_490209</name>
</gene>
<dbReference type="PROSITE" id="PS50994">
    <property type="entry name" value="INTEGRASE"/>
    <property type="match status" value="1"/>
</dbReference>
<feature type="domain" description="Integrase catalytic" evidence="1">
    <location>
        <begin position="174"/>
        <end position="296"/>
    </location>
</feature>
<comment type="caution">
    <text evidence="2">The sequence shown here is derived from an EMBL/GenBank/DDBJ whole genome shotgun (WGS) entry which is preliminary data.</text>
</comment>
<dbReference type="InterPro" id="IPR001584">
    <property type="entry name" value="Integrase_cat-core"/>
</dbReference>
<dbReference type="AlphaFoldDB" id="A0A699I265"/>
<dbReference type="EMBL" id="BKCJ010249651">
    <property type="protein sequence ID" value="GEZ18236.1"/>
    <property type="molecule type" value="Genomic_DNA"/>
</dbReference>
<dbReference type="PANTHER" id="PTHR42648">
    <property type="entry name" value="TRANSPOSASE, PUTATIVE-RELATED"/>
    <property type="match status" value="1"/>
</dbReference>
<reference evidence="2" key="1">
    <citation type="journal article" date="2019" name="Sci. Rep.">
        <title>Draft genome of Tanacetum cinerariifolium, the natural source of mosquito coil.</title>
        <authorList>
            <person name="Yamashiro T."/>
            <person name="Shiraishi A."/>
            <person name="Satake H."/>
            <person name="Nakayama K."/>
        </authorList>
    </citation>
    <scope>NUCLEOTIDE SEQUENCE</scope>
</reference>
<organism evidence="2">
    <name type="scientific">Tanacetum cinerariifolium</name>
    <name type="common">Dalmatian daisy</name>
    <name type="synonym">Chrysanthemum cinerariifolium</name>
    <dbReference type="NCBI Taxonomy" id="118510"/>
    <lineage>
        <taxon>Eukaryota</taxon>
        <taxon>Viridiplantae</taxon>
        <taxon>Streptophyta</taxon>
        <taxon>Embryophyta</taxon>
        <taxon>Tracheophyta</taxon>
        <taxon>Spermatophyta</taxon>
        <taxon>Magnoliopsida</taxon>
        <taxon>eudicotyledons</taxon>
        <taxon>Gunneridae</taxon>
        <taxon>Pentapetalae</taxon>
        <taxon>asterids</taxon>
        <taxon>campanulids</taxon>
        <taxon>Asterales</taxon>
        <taxon>Asteraceae</taxon>
        <taxon>Asteroideae</taxon>
        <taxon>Anthemideae</taxon>
        <taxon>Anthemidinae</taxon>
        <taxon>Tanacetum</taxon>
    </lineage>
</organism>
<evidence type="ECO:0000259" key="1">
    <source>
        <dbReference type="PROSITE" id="PS50994"/>
    </source>
</evidence>
<evidence type="ECO:0000313" key="2">
    <source>
        <dbReference type="EMBL" id="GEZ18236.1"/>
    </source>
</evidence>
<dbReference type="InterPro" id="IPR012337">
    <property type="entry name" value="RNaseH-like_sf"/>
</dbReference>
<dbReference type="PANTHER" id="PTHR42648:SF21">
    <property type="entry name" value="CYSTEINE-RICH RLK (RECEPTOR-LIKE PROTEIN KINASE) 8"/>
    <property type="match status" value="1"/>
</dbReference>
<name>A0A699I265_TANCI</name>
<dbReference type="GO" id="GO:0015074">
    <property type="term" value="P:DNA integration"/>
    <property type="evidence" value="ECO:0007669"/>
    <property type="project" value="InterPro"/>
</dbReference>
<dbReference type="SUPFAM" id="SSF53098">
    <property type="entry name" value="Ribonuclease H-like"/>
    <property type="match status" value="1"/>
</dbReference>
<accession>A0A699I265</accession>
<dbReference type="Pfam" id="PF00665">
    <property type="entry name" value="rve"/>
    <property type="match status" value="1"/>
</dbReference>
<sequence>MDSIIPLGQKNTLAEYMILSGADNRPPMLDKDLVTVQQVQGIQGQSYSSTGYKSNATSSEGKNASGQSKVVKCYNYQDEEQLAFLTDPGVLDGQAVQTIIPNNVAFQTEDLSTYDSDCDDVSNAKAVLMANISNYGFDVISELGNLTLSIVYYAEGLGHNLFSVACALGKSKKSSHQPKAKGTNQEKLYLLHMDLCVPIRVASINMKMYILVIVEDYSRFIWVRFLKTKDEAPETIIKCIKNIQVGLNAIVHNVRTDNGTEFVNQTLREFYENVGISRQTSVARTPQQNGIVERRN</sequence>
<dbReference type="Gene3D" id="3.30.420.10">
    <property type="entry name" value="Ribonuclease H-like superfamily/Ribonuclease H"/>
    <property type="match status" value="1"/>
</dbReference>
<dbReference type="InterPro" id="IPR039537">
    <property type="entry name" value="Retrotran_Ty1/copia-like"/>
</dbReference>
<dbReference type="GO" id="GO:0003676">
    <property type="term" value="F:nucleic acid binding"/>
    <property type="evidence" value="ECO:0007669"/>
    <property type="project" value="InterPro"/>
</dbReference>
<dbReference type="InterPro" id="IPR036397">
    <property type="entry name" value="RNaseH_sf"/>
</dbReference>
<protein>
    <submittedName>
        <fullName evidence="2">Ribonuclease H-like domain-containing protein</fullName>
    </submittedName>
</protein>